<sequence length="200" mass="22427">MQRFTEFDFGVPWVMAFFHQDWSYEADNAAELVARRLPDEAGENVLAVRRDARTLLDGLPSQTLEVLWTAGSQYGPSFRQTTGAEWTRTVVEVCDTWLSARAEVPQLTGADTEDGLDHRDEVVAEIEPMGFLTAEVRRALVDCAHHCTPDLALRVLLRVIEYAPDASLPEEQYKRLEGLGSALHYGEFVVQNVEFLVAGD</sequence>
<organism evidence="1 2">
    <name type="scientific">Streptomyces pseudovenezuelae</name>
    <dbReference type="NCBI Taxonomy" id="67350"/>
    <lineage>
        <taxon>Bacteria</taxon>
        <taxon>Bacillati</taxon>
        <taxon>Actinomycetota</taxon>
        <taxon>Actinomycetes</taxon>
        <taxon>Kitasatosporales</taxon>
        <taxon>Streptomycetaceae</taxon>
        <taxon>Streptomyces</taxon>
        <taxon>Streptomyces aurantiacus group</taxon>
    </lineage>
</organism>
<proteinExistence type="predicted"/>
<evidence type="ECO:0000313" key="2">
    <source>
        <dbReference type="Proteomes" id="UP000053039"/>
    </source>
</evidence>
<comment type="caution">
    <text evidence="1">The sequence shown here is derived from an EMBL/GenBank/DDBJ whole genome shotgun (WGS) entry which is preliminary data.</text>
</comment>
<dbReference type="AlphaFoldDB" id="A0A124HBG4"/>
<accession>A0A124HBG4</accession>
<dbReference type="OrthoDB" id="4230162at2"/>
<evidence type="ECO:0000313" key="1">
    <source>
        <dbReference type="EMBL" id="KUM91158.1"/>
    </source>
</evidence>
<gene>
    <name evidence="1" type="ORF">AQI94_00210</name>
</gene>
<name>A0A124HBG4_9ACTN</name>
<reference evidence="1 2" key="1">
    <citation type="submission" date="2015-10" db="EMBL/GenBank/DDBJ databases">
        <title>Draft genome sequence of Streptomyces pseudovenezuelae DSM 40212, type strain for the species Streptomyces pseudovenezuelae.</title>
        <authorList>
            <person name="Ruckert C."/>
            <person name="Winkler A."/>
            <person name="Kalinowski J."/>
            <person name="Kampfer P."/>
            <person name="Glaeser S."/>
        </authorList>
    </citation>
    <scope>NUCLEOTIDE SEQUENCE [LARGE SCALE GENOMIC DNA]</scope>
    <source>
        <strain evidence="1 2">DSM 40212</strain>
    </source>
</reference>
<dbReference type="EMBL" id="LMWM01000001">
    <property type="protein sequence ID" value="KUM91158.1"/>
    <property type="molecule type" value="Genomic_DNA"/>
</dbReference>
<dbReference type="Proteomes" id="UP000053039">
    <property type="component" value="Unassembled WGS sequence"/>
</dbReference>
<evidence type="ECO:0008006" key="3">
    <source>
        <dbReference type="Google" id="ProtNLM"/>
    </source>
</evidence>
<dbReference type="RefSeq" id="WP_031042672.1">
    <property type="nucleotide sequence ID" value="NZ_KQ948144.1"/>
</dbReference>
<protein>
    <recommendedName>
        <fullName evidence="3">CdiI immunity protein domain-containing protein</fullName>
    </recommendedName>
</protein>